<gene>
    <name evidence="6" type="primary">xerC_1</name>
    <name evidence="6" type="ORF">BSF38_00043</name>
</gene>
<dbReference type="AlphaFoldDB" id="A0A1U7CI78"/>
<dbReference type="KEGG" id="pbor:BSF38_00043"/>
<keyword evidence="7" id="KW-1185">Reference proteome</keyword>
<dbReference type="STRING" id="1387353.BSF38_00043"/>
<organism evidence="6 7">
    <name type="scientific">Paludisphaera borealis</name>
    <dbReference type="NCBI Taxonomy" id="1387353"/>
    <lineage>
        <taxon>Bacteria</taxon>
        <taxon>Pseudomonadati</taxon>
        <taxon>Planctomycetota</taxon>
        <taxon>Planctomycetia</taxon>
        <taxon>Isosphaerales</taxon>
        <taxon>Isosphaeraceae</taxon>
        <taxon>Paludisphaera</taxon>
    </lineage>
</organism>
<feature type="domain" description="Tyr recombinase" evidence="5">
    <location>
        <begin position="178"/>
        <end position="365"/>
    </location>
</feature>
<sequence>MASISKRSRDKGKKNKPYWIEYVDADGGRAFAKGFTDKGLTEQLAAKLENEVLLRKRGMIDPAEERLLAIRQSPTADHLAAFERSMDNTTPKHRKLTMTRVRRLVEGCGFATVGEMDAEAVEECLKAIRRDEDLGARTYNHYLQAIDEFGKWLVATKRLPANPVAGIERLNSETDIRHKRRALTPEEVSRLVQSARDSGRVIQSYDGELRARAYLTSFFTGLRRQELGSLTPRSFRLDDQQPILKVAAACSKHRREDTLPIHPELAIMVREWVQNLGPDDLLFPRIERKKTWLMVKLDLERISIPYETHEGIADFHAAGRHSHITGLLRNGATLVEARELARHADVRMTMKYTHIGLDDQAAALAGLPLPNASKTSWPGIGRVSGGASGQELSAAGSNDDDEEGPENEKTPSGEGVSSFPGVASQELAFDASYGGGGNCTRVPRSVCEGFYVRSRSFDCRPGGSGRQDPLRLSSS</sequence>
<reference evidence="7" key="1">
    <citation type="submission" date="2016-12" db="EMBL/GenBank/DDBJ databases">
        <title>Comparative genomics of four Isosphaeraceae planctomycetes: a common pool of plasmids and glycoside hydrolase genes.</title>
        <authorList>
            <person name="Ivanova A."/>
        </authorList>
    </citation>
    <scope>NUCLEOTIDE SEQUENCE [LARGE SCALE GENOMIC DNA]</scope>
    <source>
        <strain evidence="7">PX4</strain>
    </source>
</reference>
<evidence type="ECO:0000313" key="7">
    <source>
        <dbReference type="Proteomes" id="UP000186309"/>
    </source>
</evidence>
<dbReference type="PROSITE" id="PS51898">
    <property type="entry name" value="TYR_RECOMBINASE"/>
    <property type="match status" value="1"/>
</dbReference>
<feature type="region of interest" description="Disordered" evidence="4">
    <location>
        <begin position="378"/>
        <end position="421"/>
    </location>
</feature>
<name>A0A1U7CI78_9BACT</name>
<dbReference type="CDD" id="cd00397">
    <property type="entry name" value="DNA_BRE_C"/>
    <property type="match status" value="1"/>
</dbReference>
<dbReference type="InterPro" id="IPR013762">
    <property type="entry name" value="Integrase-like_cat_sf"/>
</dbReference>
<dbReference type="InterPro" id="IPR002104">
    <property type="entry name" value="Integrase_catalytic"/>
</dbReference>
<evidence type="ECO:0000313" key="6">
    <source>
        <dbReference type="EMBL" id="APW58645.1"/>
    </source>
</evidence>
<dbReference type="EMBL" id="CP019082">
    <property type="protein sequence ID" value="APW58645.1"/>
    <property type="molecule type" value="Genomic_DNA"/>
</dbReference>
<dbReference type="GO" id="GO:0015074">
    <property type="term" value="P:DNA integration"/>
    <property type="evidence" value="ECO:0007669"/>
    <property type="project" value="InterPro"/>
</dbReference>
<evidence type="ECO:0000256" key="4">
    <source>
        <dbReference type="SAM" id="MobiDB-lite"/>
    </source>
</evidence>
<comment type="similarity">
    <text evidence="1">Belongs to the 'phage' integrase family.</text>
</comment>
<dbReference type="InterPro" id="IPR011010">
    <property type="entry name" value="DNA_brk_join_enz"/>
</dbReference>
<protein>
    <submittedName>
        <fullName evidence="6">Tyrosine recombinase XerC</fullName>
    </submittedName>
</protein>
<dbReference type="Gene3D" id="1.10.443.10">
    <property type="entry name" value="Intergrase catalytic core"/>
    <property type="match status" value="1"/>
</dbReference>
<dbReference type="Pfam" id="PF00589">
    <property type="entry name" value="Phage_integrase"/>
    <property type="match status" value="1"/>
</dbReference>
<evidence type="ECO:0000256" key="3">
    <source>
        <dbReference type="ARBA" id="ARBA00023172"/>
    </source>
</evidence>
<dbReference type="Proteomes" id="UP000186309">
    <property type="component" value="Chromosome"/>
</dbReference>
<dbReference type="PANTHER" id="PTHR30349:SF41">
    <property type="entry name" value="INTEGRASE_RECOMBINASE PROTEIN MJ0367-RELATED"/>
    <property type="match status" value="1"/>
</dbReference>
<dbReference type="GO" id="GO:0003677">
    <property type="term" value="F:DNA binding"/>
    <property type="evidence" value="ECO:0007669"/>
    <property type="project" value="UniProtKB-KW"/>
</dbReference>
<keyword evidence="2" id="KW-0238">DNA-binding</keyword>
<dbReference type="InterPro" id="IPR050090">
    <property type="entry name" value="Tyrosine_recombinase_XerCD"/>
</dbReference>
<evidence type="ECO:0000259" key="5">
    <source>
        <dbReference type="PROSITE" id="PS51898"/>
    </source>
</evidence>
<dbReference type="PANTHER" id="PTHR30349">
    <property type="entry name" value="PHAGE INTEGRASE-RELATED"/>
    <property type="match status" value="1"/>
</dbReference>
<dbReference type="SUPFAM" id="SSF56349">
    <property type="entry name" value="DNA breaking-rejoining enzymes"/>
    <property type="match status" value="1"/>
</dbReference>
<evidence type="ECO:0000256" key="2">
    <source>
        <dbReference type="ARBA" id="ARBA00023125"/>
    </source>
</evidence>
<accession>A0A1U7CI78</accession>
<dbReference type="GO" id="GO:0006310">
    <property type="term" value="P:DNA recombination"/>
    <property type="evidence" value="ECO:0007669"/>
    <property type="project" value="UniProtKB-KW"/>
</dbReference>
<evidence type="ECO:0000256" key="1">
    <source>
        <dbReference type="ARBA" id="ARBA00008857"/>
    </source>
</evidence>
<keyword evidence="3" id="KW-0233">DNA recombination</keyword>
<proteinExistence type="inferred from homology"/>